<dbReference type="EC" id="3.6.4.7" evidence="5"/>
<protein>
    <submittedName>
        <fullName evidence="5">Peroxisome-assembly ATPase</fullName>
        <ecNumber evidence="5">3.6.4.7</ecNumber>
    </submittedName>
</protein>
<proteinExistence type="inferred from homology"/>
<keyword evidence="2" id="KW-0547">Nucleotide-binding</keyword>
<feature type="region of interest" description="Disordered" evidence="4">
    <location>
        <begin position="41"/>
        <end position="72"/>
    </location>
</feature>
<dbReference type="PANTHER" id="PTHR12169">
    <property type="entry name" value="ATPASE N2B"/>
    <property type="match status" value="1"/>
</dbReference>
<accession>A0AAF0ESW1</accession>
<dbReference type="GO" id="GO:0016887">
    <property type="term" value="F:ATP hydrolysis activity"/>
    <property type="evidence" value="ECO:0007669"/>
    <property type="project" value="InterPro"/>
</dbReference>
<dbReference type="AlphaFoldDB" id="A0AAF0ESW1"/>
<dbReference type="GO" id="GO:0006515">
    <property type="term" value="P:protein quality control for misfolded or incompletely synthesized proteins"/>
    <property type="evidence" value="ECO:0007669"/>
    <property type="project" value="TreeGrafter"/>
</dbReference>
<reference evidence="5" key="1">
    <citation type="submission" date="2023-03" db="EMBL/GenBank/DDBJ databases">
        <title>Mating type loci evolution in Malassezia.</title>
        <authorList>
            <person name="Coelho M.A."/>
        </authorList>
    </citation>
    <scope>NUCLEOTIDE SEQUENCE</scope>
    <source>
        <strain evidence="5">CBS 11721</strain>
    </source>
</reference>
<dbReference type="Gene3D" id="3.40.50.300">
    <property type="entry name" value="P-loop containing nucleotide triphosphate hydrolases"/>
    <property type="match status" value="1"/>
</dbReference>
<evidence type="ECO:0000256" key="1">
    <source>
        <dbReference type="ARBA" id="ARBA00010322"/>
    </source>
</evidence>
<keyword evidence="6" id="KW-1185">Reference proteome</keyword>
<organism evidence="5 6">
    <name type="scientific">Malassezia cuniculi</name>
    <dbReference type="NCBI Taxonomy" id="948313"/>
    <lineage>
        <taxon>Eukaryota</taxon>
        <taxon>Fungi</taxon>
        <taxon>Dikarya</taxon>
        <taxon>Basidiomycota</taxon>
        <taxon>Ustilaginomycotina</taxon>
        <taxon>Malasseziomycetes</taxon>
        <taxon>Malasseziales</taxon>
        <taxon>Malasseziaceae</taxon>
        <taxon>Malassezia</taxon>
    </lineage>
</organism>
<dbReference type="GO" id="GO:0005739">
    <property type="term" value="C:mitochondrion"/>
    <property type="evidence" value="ECO:0007669"/>
    <property type="project" value="TreeGrafter"/>
</dbReference>
<dbReference type="GO" id="GO:0005524">
    <property type="term" value="F:ATP binding"/>
    <property type="evidence" value="ECO:0007669"/>
    <property type="project" value="UniProtKB-KW"/>
</dbReference>
<keyword evidence="3" id="KW-0067">ATP-binding</keyword>
<evidence type="ECO:0000256" key="3">
    <source>
        <dbReference type="ARBA" id="ARBA00022840"/>
    </source>
</evidence>
<dbReference type="Proteomes" id="UP001219933">
    <property type="component" value="Chromosome 4"/>
</dbReference>
<sequence>MYCRIRAAVHATRSLRPALGMSVHARTIATSSARLVAPGRVHAQEAAPAASAAPSAPESNTQKNAVGSPSEAYERLVGAGKLRDDSFQRRIVGMLDTLYHELESYEQPPVPEPEEGLVENSAPTGMLGRLREKFKPAEPEVERKLDQMVVPNMIGSFMSLFSKPQVEREAIRPEGVPPSLYLHGDVGTGKSMLMDMFYSTLPPNIERKRRVHFHQFMIDVHKRSHFYKSKYHRASGIVGGAMMNNSGALGSAHEGSEIDPIEPVVREIARDAQVLCFDEFQVTDIADAMILRRVLERLMELGVVIVMTSNRPPAELYKNGIQRASFIPCIKLIETQYTVTDLNSGTDYRRVPRQEEQVYFLSSDEEGRRAFEDAWERELKGATPEPTSVEVWGRNFNVPQSAPGVARLTFNELCGDARSAADYIALCAAYHTIFVENIPCMDLNMRAMARRFITFIDAAYESKTRFMCSSEVDIMKVFSGSGNDEKPTSAHMRALMDDLKLTMDDIGGSSIFSGDEELII</sequence>
<gene>
    <name evidence="5" type="primary">AFG1</name>
    <name evidence="5" type="ORF">MCUN1_003020</name>
</gene>
<comment type="similarity">
    <text evidence="1">Belongs to the AFG1 ATPase family.</text>
</comment>
<evidence type="ECO:0000256" key="4">
    <source>
        <dbReference type="SAM" id="MobiDB-lite"/>
    </source>
</evidence>
<feature type="compositionally biased region" description="Low complexity" evidence="4">
    <location>
        <begin position="45"/>
        <end position="59"/>
    </location>
</feature>
<name>A0AAF0ESW1_9BASI</name>
<keyword evidence="5" id="KW-0378">Hydrolase</keyword>
<evidence type="ECO:0000256" key="2">
    <source>
        <dbReference type="ARBA" id="ARBA00022741"/>
    </source>
</evidence>
<dbReference type="EMBL" id="CP119880">
    <property type="protein sequence ID" value="WFD36145.1"/>
    <property type="molecule type" value="Genomic_DNA"/>
</dbReference>
<dbReference type="Pfam" id="PF03969">
    <property type="entry name" value="AFG1_ATPase"/>
    <property type="match status" value="1"/>
</dbReference>
<dbReference type="SUPFAM" id="SSF52540">
    <property type="entry name" value="P-loop containing nucleoside triphosphate hydrolases"/>
    <property type="match status" value="1"/>
</dbReference>
<dbReference type="PANTHER" id="PTHR12169:SF6">
    <property type="entry name" value="AFG1-LIKE ATPASE"/>
    <property type="match status" value="1"/>
</dbReference>
<evidence type="ECO:0000313" key="6">
    <source>
        <dbReference type="Proteomes" id="UP001219933"/>
    </source>
</evidence>
<dbReference type="InterPro" id="IPR005654">
    <property type="entry name" value="ATPase_AFG1-like"/>
</dbReference>
<dbReference type="InterPro" id="IPR027417">
    <property type="entry name" value="P-loop_NTPase"/>
</dbReference>
<evidence type="ECO:0000313" key="5">
    <source>
        <dbReference type="EMBL" id="WFD36145.1"/>
    </source>
</evidence>
<dbReference type="NCBIfam" id="NF040713">
    <property type="entry name" value="ZapE"/>
    <property type="match status" value="1"/>
</dbReference>